<proteinExistence type="predicted"/>
<name>A0A8H5MCU7_9AGAR</name>
<evidence type="ECO:0000256" key="2">
    <source>
        <dbReference type="SAM" id="Phobius"/>
    </source>
</evidence>
<evidence type="ECO:0000256" key="1">
    <source>
        <dbReference type="SAM" id="MobiDB-lite"/>
    </source>
</evidence>
<sequence>MPPLPFDSPQVLGAIEIGAFLGIFLFGVIVVQAHIYFKNCANDSKWLVSLITLILILELGHTIATAQSVWWATIPVANLSVVTENAWASAMCTLYAAVITCLVKGYYINRIRILTAKNWLAITGWFITSLDFAASVFGAVEAFLEVRNEVDQSDQKEWAWLITTSLALGAAVDVFIAAAMVYQLRQFRGNARANSMKGTAELVNGLIIWTIETGLLTSFVSMAVLACFYMMEFNSIWFAVYLPLAKLYSNSLLASLNARPARRRRFSTHATSQLHTGTTAHTTSLRFASFDTSSPSSSLDSRLTRLGTPISRTGSNSSARRSTVASSNVSRKIIPPGISYLRRSTVASSGGGSYERGSFSSKGSGYSRKSAQYPYLQTNAPAGGGGGALESSPNGNFLRGETIVAVAVGGKKRVTAKDQYVYSKSRPVHKPSPVTPTSASSYAGTFSSYSSSASKLHSPSVRSFVDVR</sequence>
<keyword evidence="5" id="KW-1185">Reference proteome</keyword>
<feature type="transmembrane region" description="Helical" evidence="2">
    <location>
        <begin position="46"/>
        <end position="66"/>
    </location>
</feature>
<feature type="transmembrane region" description="Helical" evidence="2">
    <location>
        <begin position="158"/>
        <end position="182"/>
    </location>
</feature>
<keyword evidence="2" id="KW-1133">Transmembrane helix</keyword>
<keyword evidence="2" id="KW-0812">Transmembrane</keyword>
<feature type="compositionally biased region" description="Polar residues" evidence="1">
    <location>
        <begin position="358"/>
        <end position="367"/>
    </location>
</feature>
<feature type="region of interest" description="Disordered" evidence="1">
    <location>
        <begin position="290"/>
        <end position="328"/>
    </location>
</feature>
<dbReference type="AlphaFoldDB" id="A0A8H5MCU7"/>
<feature type="compositionally biased region" description="Low complexity" evidence="1">
    <location>
        <begin position="438"/>
        <end position="460"/>
    </location>
</feature>
<evidence type="ECO:0000313" key="4">
    <source>
        <dbReference type="EMBL" id="KAF5389750.1"/>
    </source>
</evidence>
<gene>
    <name evidence="4" type="ORF">D9757_006038</name>
</gene>
<feature type="transmembrane region" description="Helical" evidence="2">
    <location>
        <begin position="86"/>
        <end position="107"/>
    </location>
</feature>
<feature type="transmembrane region" description="Helical" evidence="2">
    <location>
        <begin position="12"/>
        <end position="37"/>
    </location>
</feature>
<dbReference type="Pfam" id="PF20152">
    <property type="entry name" value="DUF6534"/>
    <property type="match status" value="1"/>
</dbReference>
<feature type="compositionally biased region" description="Low complexity" evidence="1">
    <location>
        <begin position="290"/>
        <end position="305"/>
    </location>
</feature>
<keyword evidence="2" id="KW-0472">Membrane</keyword>
<dbReference type="InterPro" id="IPR045339">
    <property type="entry name" value="DUF6534"/>
</dbReference>
<reference evidence="4 5" key="1">
    <citation type="journal article" date="2020" name="ISME J.">
        <title>Uncovering the hidden diversity of litter-decomposition mechanisms in mushroom-forming fungi.</title>
        <authorList>
            <person name="Floudas D."/>
            <person name="Bentzer J."/>
            <person name="Ahren D."/>
            <person name="Johansson T."/>
            <person name="Persson P."/>
            <person name="Tunlid A."/>
        </authorList>
    </citation>
    <scope>NUCLEOTIDE SEQUENCE [LARGE SCALE GENOMIC DNA]</scope>
    <source>
        <strain evidence="4 5">CBS 406.79</strain>
    </source>
</reference>
<dbReference type="OrthoDB" id="2929525at2759"/>
<feature type="domain" description="DUF6534" evidence="3">
    <location>
        <begin position="170"/>
        <end position="259"/>
    </location>
</feature>
<feature type="transmembrane region" description="Helical" evidence="2">
    <location>
        <begin position="119"/>
        <end position="138"/>
    </location>
</feature>
<evidence type="ECO:0000259" key="3">
    <source>
        <dbReference type="Pfam" id="PF20152"/>
    </source>
</evidence>
<evidence type="ECO:0000313" key="5">
    <source>
        <dbReference type="Proteomes" id="UP000518752"/>
    </source>
</evidence>
<dbReference type="Proteomes" id="UP000518752">
    <property type="component" value="Unassembled WGS sequence"/>
</dbReference>
<feature type="region of interest" description="Disordered" evidence="1">
    <location>
        <begin position="345"/>
        <end position="367"/>
    </location>
</feature>
<feature type="compositionally biased region" description="Polar residues" evidence="1">
    <location>
        <begin position="310"/>
        <end position="328"/>
    </location>
</feature>
<dbReference type="PANTHER" id="PTHR40465">
    <property type="entry name" value="CHROMOSOME 1, WHOLE GENOME SHOTGUN SEQUENCE"/>
    <property type="match status" value="1"/>
</dbReference>
<feature type="transmembrane region" description="Helical" evidence="2">
    <location>
        <begin position="237"/>
        <end position="256"/>
    </location>
</feature>
<comment type="caution">
    <text evidence="4">The sequence shown here is derived from an EMBL/GenBank/DDBJ whole genome shotgun (WGS) entry which is preliminary data.</text>
</comment>
<feature type="transmembrane region" description="Helical" evidence="2">
    <location>
        <begin position="202"/>
        <end position="231"/>
    </location>
</feature>
<dbReference type="PANTHER" id="PTHR40465:SF1">
    <property type="entry name" value="DUF6534 DOMAIN-CONTAINING PROTEIN"/>
    <property type="match status" value="1"/>
</dbReference>
<organism evidence="4 5">
    <name type="scientific">Collybiopsis confluens</name>
    <dbReference type="NCBI Taxonomy" id="2823264"/>
    <lineage>
        <taxon>Eukaryota</taxon>
        <taxon>Fungi</taxon>
        <taxon>Dikarya</taxon>
        <taxon>Basidiomycota</taxon>
        <taxon>Agaricomycotina</taxon>
        <taxon>Agaricomycetes</taxon>
        <taxon>Agaricomycetidae</taxon>
        <taxon>Agaricales</taxon>
        <taxon>Marasmiineae</taxon>
        <taxon>Omphalotaceae</taxon>
        <taxon>Collybiopsis</taxon>
    </lineage>
</organism>
<dbReference type="EMBL" id="JAACJN010000020">
    <property type="protein sequence ID" value="KAF5389750.1"/>
    <property type="molecule type" value="Genomic_DNA"/>
</dbReference>
<protein>
    <recommendedName>
        <fullName evidence="3">DUF6534 domain-containing protein</fullName>
    </recommendedName>
</protein>
<feature type="region of interest" description="Disordered" evidence="1">
    <location>
        <begin position="426"/>
        <end position="468"/>
    </location>
</feature>
<accession>A0A8H5MCU7</accession>